<dbReference type="AlphaFoldDB" id="K8DYF2"/>
<sequence>MTSRRHFAVFTPWYGIALIRVNYTEKQQAVAGVAAACYFKEVDIYVRRSRLCRQQTCHSHNFRRIKKA</sequence>
<organism evidence="1 2">
    <name type="scientific">Desulforamulus hydrothermalis Lam5 = DSM 18033</name>
    <dbReference type="NCBI Taxonomy" id="1121428"/>
    <lineage>
        <taxon>Bacteria</taxon>
        <taxon>Bacillati</taxon>
        <taxon>Bacillota</taxon>
        <taxon>Clostridia</taxon>
        <taxon>Eubacteriales</taxon>
        <taxon>Peptococcaceae</taxon>
        <taxon>Desulforamulus</taxon>
    </lineage>
</organism>
<dbReference type="Proteomes" id="UP000009315">
    <property type="component" value="Unassembled WGS sequence"/>
</dbReference>
<evidence type="ECO:0000313" key="1">
    <source>
        <dbReference type="EMBL" id="CCO07862.1"/>
    </source>
</evidence>
<name>K8DYF2_9FIRM</name>
<reference evidence="1 2" key="1">
    <citation type="journal article" date="2013" name="Genome Announc.">
        <title>Genome Sequence of the Sulfate-Reducing Bacterium Desulfotomaculum hydrothermale Lam5(T).</title>
        <authorList>
            <person name="Amin O."/>
            <person name="Fardeau M.L."/>
            <person name="Valette O."/>
            <person name="Hirschler-Rea A."/>
            <person name="Barbe V."/>
            <person name="Medigue C."/>
            <person name="Vacherie B."/>
            <person name="Ollivier B."/>
            <person name="Bertin P.N."/>
            <person name="Dolla A."/>
        </authorList>
    </citation>
    <scope>NUCLEOTIDE SEQUENCE [LARGE SCALE GENOMIC DNA]</scope>
    <source>
        <strain evidence="2">Lam5 / DSM 18033</strain>
    </source>
</reference>
<protein>
    <submittedName>
        <fullName evidence="1">Uncharacterized protein</fullName>
    </submittedName>
</protein>
<proteinExistence type="predicted"/>
<evidence type="ECO:0000313" key="2">
    <source>
        <dbReference type="Proteomes" id="UP000009315"/>
    </source>
</evidence>
<dbReference type="STRING" id="1121428.DESHY_150105"/>
<accession>K8DYF2</accession>
<gene>
    <name evidence="1" type="ORF">DESHY_150105</name>
</gene>
<comment type="caution">
    <text evidence="1">The sequence shown here is derived from an EMBL/GenBank/DDBJ whole genome shotgun (WGS) entry which is preliminary data.</text>
</comment>
<keyword evidence="2" id="KW-1185">Reference proteome</keyword>
<dbReference type="EMBL" id="CAOS01000007">
    <property type="protein sequence ID" value="CCO07862.1"/>
    <property type="molecule type" value="Genomic_DNA"/>
</dbReference>